<feature type="compositionally biased region" description="Low complexity" evidence="1">
    <location>
        <begin position="522"/>
        <end position="532"/>
    </location>
</feature>
<sequence length="663" mass="74178">MADILAALDTICNASDASLQKHRDKLGQLLARTASLLGKPDKLGYKPDSNPTCTPSQNSTPIPRVRLLAAHDHQEVRSLPVIDSMDARAEPYVGDGAILQATGCIEEKRIQHVTELLDAIEKKLPKIQKAYENGASNFSYPVSRVEDSRVLDFTICNGTKGKRSMNMRIQRTLSILSLTNEFVAWECLTFEQSKVTCHINVLSEKTEWTGNINKFLNERRIIDKGSARKMISEGTKSIVIQALSGIPGIAALLSTCPRWHEIPYTMLPTLIEGLLDRKMYDDAEAYSDWWESCQENYNNGSRQRKLMIRKCHPSQYPSANRTKRRRIERNEGNHAEGHGDQNYIPEPDGGLSSEFGHSLSQTERTESQIFTTASPPNAICENIAVSQTLEPLEVDKNNPVYQPGVSPYYSGPGGSGAFECHNDSVSKQVRNGQQPSRIRELPFDEQDAARMLQQFQQRVPRCSFEQGGTSVTEPINTNPDSCFDLAPIVDENHERQFPGIASGRISGEPINSRNRIPEHSRSPSPESQSSVEPWASVLFDQSTFRDLGTQHPISEQPTVERWPSVLFDQSTFRDLGTQHPISEQPTVERWPSVLFDQSTFLDLGTQHPISEQPTVERWPSVLFDQSTFLDLGTQHPTFGQSTVGQSPRSVYDNQSLVLPYSPS</sequence>
<dbReference type="Proteomes" id="UP000242791">
    <property type="component" value="Unassembled WGS sequence"/>
</dbReference>
<proteinExistence type="predicted"/>
<dbReference type="EMBL" id="LGTZ01000133">
    <property type="protein sequence ID" value="OJD27156.1"/>
    <property type="molecule type" value="Genomic_DNA"/>
</dbReference>
<gene>
    <name evidence="2" type="ORF">ACJ73_01464</name>
</gene>
<evidence type="ECO:0000256" key="1">
    <source>
        <dbReference type="SAM" id="MobiDB-lite"/>
    </source>
</evidence>
<feature type="region of interest" description="Disordered" evidence="1">
    <location>
        <begin position="40"/>
        <end position="60"/>
    </location>
</feature>
<dbReference type="VEuPathDB" id="FungiDB:ACJ73_01464"/>
<feature type="region of interest" description="Disordered" evidence="1">
    <location>
        <begin position="498"/>
        <end position="532"/>
    </location>
</feature>
<dbReference type="STRING" id="1658174.A0A1J9RGN8"/>
<keyword evidence="3" id="KW-1185">Reference proteome</keyword>
<accession>A0A1J9RGN8</accession>
<reference evidence="2 3" key="1">
    <citation type="submission" date="2015-08" db="EMBL/GenBank/DDBJ databases">
        <title>Emmonsia species relationships and genome sequence.</title>
        <authorList>
            <person name="Cuomo C.A."/>
            <person name="Schwartz I.S."/>
            <person name="Kenyon C."/>
            <person name="De Hoog G.S."/>
            <person name="Govender N.P."/>
            <person name="Botha A."/>
            <person name="Moreno L."/>
            <person name="De Vries M."/>
            <person name="Munoz J.F."/>
            <person name="Stielow J.B."/>
        </authorList>
    </citation>
    <scope>NUCLEOTIDE SEQUENCE [LARGE SCALE GENOMIC DNA]</scope>
    <source>
        <strain evidence="2 3">EI222</strain>
    </source>
</reference>
<comment type="caution">
    <text evidence="2">The sequence shown here is derived from an EMBL/GenBank/DDBJ whole genome shotgun (WGS) entry which is preliminary data.</text>
</comment>
<evidence type="ECO:0000313" key="2">
    <source>
        <dbReference type="EMBL" id="OJD27156.1"/>
    </source>
</evidence>
<protein>
    <submittedName>
        <fullName evidence="2">Uncharacterized protein</fullName>
    </submittedName>
</protein>
<dbReference type="AlphaFoldDB" id="A0A1J9RGN8"/>
<name>A0A1J9RGN8_9EURO</name>
<feature type="compositionally biased region" description="Polar residues" evidence="1">
    <location>
        <begin position="49"/>
        <end position="60"/>
    </location>
</feature>
<organism evidence="2 3">
    <name type="scientific">Blastomyces percursus</name>
    <dbReference type="NCBI Taxonomy" id="1658174"/>
    <lineage>
        <taxon>Eukaryota</taxon>
        <taxon>Fungi</taxon>
        <taxon>Dikarya</taxon>
        <taxon>Ascomycota</taxon>
        <taxon>Pezizomycotina</taxon>
        <taxon>Eurotiomycetes</taxon>
        <taxon>Eurotiomycetidae</taxon>
        <taxon>Onygenales</taxon>
        <taxon>Ajellomycetaceae</taxon>
        <taxon>Blastomyces</taxon>
    </lineage>
</organism>
<dbReference type="OrthoDB" id="4188229at2759"/>
<evidence type="ECO:0000313" key="3">
    <source>
        <dbReference type="Proteomes" id="UP000242791"/>
    </source>
</evidence>